<keyword evidence="6 12" id="KW-0863">Zinc-finger</keyword>
<evidence type="ECO:0000256" key="3">
    <source>
        <dbReference type="ARBA" id="ARBA00022679"/>
    </source>
</evidence>
<evidence type="ECO:0000256" key="9">
    <source>
        <dbReference type="ARBA" id="ARBA00022989"/>
    </source>
</evidence>
<evidence type="ECO:0000256" key="8">
    <source>
        <dbReference type="ARBA" id="ARBA00022833"/>
    </source>
</evidence>
<dbReference type="SMART" id="SM00184">
    <property type="entry name" value="RING"/>
    <property type="match status" value="1"/>
</dbReference>
<sequence length="255" mass="26466">MSSISISTSPLPSPPPPSSSSSANDDADSYNRSLPIIAGILAAVVVASAAIHFLLRLLPCSSSSSSIPSAAAAVAPSSKPIIHSLPLRFIAALPCPHSGCAVCLSRFLAGEALCLLPSCLHAFHSPCIDSWLRASPSCPLCRSPVDLPHESLPPPPPLPAESSPSSSSSYQDEDGGDAPVERNGGWQLHRRLPSSVVGGGRREWRKVVEGLRGSAGVLGFVSFLFMAVSGEGERPVRGTGVERSGMVVNKWIFGG</sequence>
<dbReference type="SUPFAM" id="SSF57850">
    <property type="entry name" value="RING/U-box"/>
    <property type="match status" value="1"/>
</dbReference>
<feature type="compositionally biased region" description="Low complexity" evidence="13">
    <location>
        <begin position="1"/>
        <end position="10"/>
    </location>
</feature>
<evidence type="ECO:0000256" key="10">
    <source>
        <dbReference type="ARBA" id="ARBA00023136"/>
    </source>
</evidence>
<accession>A0A2I0AYY5</accession>
<evidence type="ECO:0000313" key="16">
    <source>
        <dbReference type="EMBL" id="PKA60745.1"/>
    </source>
</evidence>
<dbReference type="GO" id="GO:0016020">
    <property type="term" value="C:membrane"/>
    <property type="evidence" value="ECO:0007669"/>
    <property type="project" value="UniProtKB-SubCell"/>
</dbReference>
<evidence type="ECO:0000256" key="5">
    <source>
        <dbReference type="ARBA" id="ARBA00022723"/>
    </source>
</evidence>
<protein>
    <submittedName>
        <fullName evidence="16">RING-H2 finger protein ATL12</fullName>
        <ecNumber evidence="16">2.3.-.-</ecNumber>
    </submittedName>
</protein>
<gene>
    <name evidence="16" type="primary">ATL12</name>
    <name evidence="16" type="ORF">AXF42_Ash006379</name>
</gene>
<evidence type="ECO:0000256" key="2">
    <source>
        <dbReference type="ARBA" id="ARBA00004906"/>
    </source>
</evidence>
<feature type="transmembrane region" description="Helical" evidence="14">
    <location>
        <begin position="34"/>
        <end position="55"/>
    </location>
</feature>
<reference evidence="16 17" key="1">
    <citation type="journal article" date="2017" name="Nature">
        <title>The Apostasia genome and the evolution of orchids.</title>
        <authorList>
            <person name="Zhang G.Q."/>
            <person name="Liu K.W."/>
            <person name="Li Z."/>
            <person name="Lohaus R."/>
            <person name="Hsiao Y.Y."/>
            <person name="Niu S.C."/>
            <person name="Wang J.Y."/>
            <person name="Lin Y.C."/>
            <person name="Xu Q."/>
            <person name="Chen L.J."/>
            <person name="Yoshida K."/>
            <person name="Fujiwara S."/>
            <person name="Wang Z.W."/>
            <person name="Zhang Y.Q."/>
            <person name="Mitsuda N."/>
            <person name="Wang M."/>
            <person name="Liu G.H."/>
            <person name="Pecoraro L."/>
            <person name="Huang H.X."/>
            <person name="Xiao X.J."/>
            <person name="Lin M."/>
            <person name="Wu X.Y."/>
            <person name="Wu W.L."/>
            <person name="Chen Y.Y."/>
            <person name="Chang S.B."/>
            <person name="Sakamoto S."/>
            <person name="Ohme-Takagi M."/>
            <person name="Yagi M."/>
            <person name="Zeng S.J."/>
            <person name="Shen C.Y."/>
            <person name="Yeh C.M."/>
            <person name="Luo Y.B."/>
            <person name="Tsai W.C."/>
            <person name="Van de Peer Y."/>
            <person name="Liu Z.J."/>
        </authorList>
    </citation>
    <scope>NUCLEOTIDE SEQUENCE [LARGE SCALE GENOMIC DNA]</scope>
    <source>
        <strain evidence="17">cv. Shenzhen</strain>
        <tissue evidence="16">Stem</tissue>
    </source>
</reference>
<keyword evidence="5" id="KW-0479">Metal-binding</keyword>
<dbReference type="EC" id="2.3.-.-" evidence="16"/>
<dbReference type="GO" id="GO:0016746">
    <property type="term" value="F:acyltransferase activity"/>
    <property type="evidence" value="ECO:0007669"/>
    <property type="project" value="UniProtKB-KW"/>
</dbReference>
<comment type="pathway">
    <text evidence="2">Protein modification; protein ubiquitination.</text>
</comment>
<dbReference type="AlphaFoldDB" id="A0A2I0AYY5"/>
<dbReference type="PROSITE" id="PS50089">
    <property type="entry name" value="ZF_RING_2"/>
    <property type="match status" value="1"/>
</dbReference>
<evidence type="ECO:0000256" key="7">
    <source>
        <dbReference type="ARBA" id="ARBA00022786"/>
    </source>
</evidence>
<dbReference type="InterPro" id="IPR013083">
    <property type="entry name" value="Znf_RING/FYVE/PHD"/>
</dbReference>
<dbReference type="Proteomes" id="UP000236161">
    <property type="component" value="Unassembled WGS sequence"/>
</dbReference>
<feature type="region of interest" description="Disordered" evidence="13">
    <location>
        <begin position="1"/>
        <end position="26"/>
    </location>
</feature>
<evidence type="ECO:0000256" key="11">
    <source>
        <dbReference type="ARBA" id="ARBA00024209"/>
    </source>
</evidence>
<comment type="subcellular location">
    <subcellularLocation>
        <location evidence="1">Membrane</location>
        <topology evidence="1">Single-pass membrane protein</topology>
    </subcellularLocation>
</comment>
<keyword evidence="7" id="KW-0833">Ubl conjugation pathway</keyword>
<proteinExistence type="inferred from homology"/>
<feature type="region of interest" description="Disordered" evidence="13">
    <location>
        <begin position="151"/>
        <end position="184"/>
    </location>
</feature>
<dbReference type="GO" id="GO:0016567">
    <property type="term" value="P:protein ubiquitination"/>
    <property type="evidence" value="ECO:0007669"/>
    <property type="project" value="TreeGrafter"/>
</dbReference>
<organism evidence="16 17">
    <name type="scientific">Apostasia shenzhenica</name>
    <dbReference type="NCBI Taxonomy" id="1088818"/>
    <lineage>
        <taxon>Eukaryota</taxon>
        <taxon>Viridiplantae</taxon>
        <taxon>Streptophyta</taxon>
        <taxon>Embryophyta</taxon>
        <taxon>Tracheophyta</taxon>
        <taxon>Spermatophyta</taxon>
        <taxon>Magnoliopsida</taxon>
        <taxon>Liliopsida</taxon>
        <taxon>Asparagales</taxon>
        <taxon>Orchidaceae</taxon>
        <taxon>Apostasioideae</taxon>
        <taxon>Apostasia</taxon>
    </lineage>
</organism>
<evidence type="ECO:0000256" key="1">
    <source>
        <dbReference type="ARBA" id="ARBA00004167"/>
    </source>
</evidence>
<feature type="domain" description="RING-type" evidence="15">
    <location>
        <begin position="100"/>
        <end position="142"/>
    </location>
</feature>
<dbReference type="Gene3D" id="3.30.40.10">
    <property type="entry name" value="Zinc/RING finger domain, C3HC4 (zinc finger)"/>
    <property type="match status" value="1"/>
</dbReference>
<dbReference type="Pfam" id="PF13639">
    <property type="entry name" value="zf-RING_2"/>
    <property type="match status" value="1"/>
</dbReference>
<comment type="similarity">
    <text evidence="11">Belongs to the RING-type zinc finger family. ATL subfamily.</text>
</comment>
<dbReference type="PANTHER" id="PTHR45768:SF16">
    <property type="entry name" value="E3 UBIQUITIN-PROTEIN LIGASE ATL4"/>
    <property type="match status" value="1"/>
</dbReference>
<name>A0A2I0AYY5_9ASPA</name>
<dbReference type="PANTHER" id="PTHR45768">
    <property type="entry name" value="E3 UBIQUITIN-PROTEIN LIGASE RNF13-LIKE"/>
    <property type="match status" value="1"/>
</dbReference>
<evidence type="ECO:0000259" key="15">
    <source>
        <dbReference type="PROSITE" id="PS50089"/>
    </source>
</evidence>
<keyword evidence="16" id="KW-0012">Acyltransferase</keyword>
<evidence type="ECO:0000256" key="4">
    <source>
        <dbReference type="ARBA" id="ARBA00022692"/>
    </source>
</evidence>
<keyword evidence="8" id="KW-0862">Zinc</keyword>
<feature type="compositionally biased region" description="Low complexity" evidence="13">
    <location>
        <begin position="160"/>
        <end position="169"/>
    </location>
</feature>
<evidence type="ECO:0000256" key="6">
    <source>
        <dbReference type="ARBA" id="ARBA00022771"/>
    </source>
</evidence>
<dbReference type="InterPro" id="IPR001841">
    <property type="entry name" value="Znf_RING"/>
</dbReference>
<keyword evidence="3 16" id="KW-0808">Transferase</keyword>
<keyword evidence="17" id="KW-1185">Reference proteome</keyword>
<dbReference type="EMBL" id="KZ451935">
    <property type="protein sequence ID" value="PKA60745.1"/>
    <property type="molecule type" value="Genomic_DNA"/>
</dbReference>
<evidence type="ECO:0000256" key="14">
    <source>
        <dbReference type="SAM" id="Phobius"/>
    </source>
</evidence>
<evidence type="ECO:0000256" key="12">
    <source>
        <dbReference type="PROSITE-ProRule" id="PRU00175"/>
    </source>
</evidence>
<dbReference type="STRING" id="1088818.A0A2I0AYY5"/>
<evidence type="ECO:0000313" key="17">
    <source>
        <dbReference type="Proteomes" id="UP000236161"/>
    </source>
</evidence>
<evidence type="ECO:0000256" key="13">
    <source>
        <dbReference type="SAM" id="MobiDB-lite"/>
    </source>
</evidence>
<keyword evidence="4 14" id="KW-0812">Transmembrane</keyword>
<dbReference type="OrthoDB" id="8062037at2759"/>
<keyword evidence="9 14" id="KW-1133">Transmembrane helix</keyword>
<keyword evidence="10 14" id="KW-0472">Membrane</keyword>
<dbReference type="GO" id="GO:0008270">
    <property type="term" value="F:zinc ion binding"/>
    <property type="evidence" value="ECO:0007669"/>
    <property type="project" value="UniProtKB-KW"/>
</dbReference>